<dbReference type="InterPro" id="IPR029032">
    <property type="entry name" value="AhpD-like"/>
</dbReference>
<dbReference type="Proteomes" id="UP000657592">
    <property type="component" value="Unassembled WGS sequence"/>
</dbReference>
<dbReference type="PANTHER" id="PTHR34846">
    <property type="entry name" value="4-CARBOXYMUCONOLACTONE DECARBOXYLASE FAMILY PROTEIN (AFU_ORTHOLOGUE AFUA_6G11590)"/>
    <property type="match status" value="1"/>
</dbReference>
<organism evidence="2 3">
    <name type="scientific">Microbacterium album</name>
    <dbReference type="NCBI Taxonomy" id="2053191"/>
    <lineage>
        <taxon>Bacteria</taxon>
        <taxon>Bacillati</taxon>
        <taxon>Actinomycetota</taxon>
        <taxon>Actinomycetes</taxon>
        <taxon>Micrococcales</taxon>
        <taxon>Microbacteriaceae</taxon>
        <taxon>Microbacterium</taxon>
    </lineage>
</organism>
<sequence length="197" mass="21586">MDEDHGRFRSPVRGELDERRAAVYDAIVSGPRAQRTRLTPLTDEDGRLLGPFGPMLLAPGVGDAVQELGAAIRFRGELDDRRREIAILTVAECERSGFEWFAHEPPARAAGVSDADIEAVRAGREPGDEALRIVWRIVRDLVTRGALDDDLHTDAVAAVGAEGIAELIWLTGHYRMLATALRVFDPPVPAGARDVFR</sequence>
<evidence type="ECO:0000313" key="2">
    <source>
        <dbReference type="EMBL" id="GGH44694.1"/>
    </source>
</evidence>
<evidence type="ECO:0000259" key="1">
    <source>
        <dbReference type="Pfam" id="PF02627"/>
    </source>
</evidence>
<accession>A0A917IFT7</accession>
<dbReference type="RefSeq" id="WP_188756094.1">
    <property type="nucleotide sequence ID" value="NZ_BMJY01000007.1"/>
</dbReference>
<dbReference type="GO" id="GO:0051920">
    <property type="term" value="F:peroxiredoxin activity"/>
    <property type="evidence" value="ECO:0007669"/>
    <property type="project" value="InterPro"/>
</dbReference>
<dbReference type="AlphaFoldDB" id="A0A917IFT7"/>
<keyword evidence="3" id="KW-1185">Reference proteome</keyword>
<dbReference type="InterPro" id="IPR003779">
    <property type="entry name" value="CMD-like"/>
</dbReference>
<dbReference type="EMBL" id="BMJY01000007">
    <property type="protein sequence ID" value="GGH44694.1"/>
    <property type="molecule type" value="Genomic_DNA"/>
</dbReference>
<gene>
    <name evidence="2" type="ORF">GCM10010921_19530</name>
</gene>
<dbReference type="PANTHER" id="PTHR34846:SF11">
    <property type="entry name" value="4-CARBOXYMUCONOLACTONE DECARBOXYLASE FAMILY PROTEIN (AFU_ORTHOLOGUE AFUA_6G11590)"/>
    <property type="match status" value="1"/>
</dbReference>
<reference evidence="2" key="2">
    <citation type="submission" date="2020-09" db="EMBL/GenBank/DDBJ databases">
        <authorList>
            <person name="Sun Q."/>
            <person name="Zhou Y."/>
        </authorList>
    </citation>
    <scope>NUCLEOTIDE SEQUENCE</scope>
    <source>
        <strain evidence="2">CGMCC 1.15794</strain>
    </source>
</reference>
<comment type="caution">
    <text evidence="2">The sequence shown here is derived from an EMBL/GenBank/DDBJ whole genome shotgun (WGS) entry which is preliminary data.</text>
</comment>
<proteinExistence type="predicted"/>
<dbReference type="Pfam" id="PF02627">
    <property type="entry name" value="CMD"/>
    <property type="match status" value="1"/>
</dbReference>
<feature type="domain" description="Carboxymuconolactone decarboxylase-like" evidence="1">
    <location>
        <begin position="59"/>
        <end position="126"/>
    </location>
</feature>
<dbReference type="SUPFAM" id="SSF69118">
    <property type="entry name" value="AhpD-like"/>
    <property type="match status" value="1"/>
</dbReference>
<protein>
    <submittedName>
        <fullName evidence="2">4-carboxymuconolactone decarboxylase</fullName>
    </submittedName>
</protein>
<dbReference type="Gene3D" id="1.20.1290.10">
    <property type="entry name" value="AhpD-like"/>
    <property type="match status" value="1"/>
</dbReference>
<reference evidence="2" key="1">
    <citation type="journal article" date="2014" name="Int. J. Syst. Evol. Microbiol.">
        <title>Complete genome sequence of Corynebacterium casei LMG S-19264T (=DSM 44701T), isolated from a smear-ripened cheese.</title>
        <authorList>
            <consortium name="US DOE Joint Genome Institute (JGI-PGF)"/>
            <person name="Walter F."/>
            <person name="Albersmeier A."/>
            <person name="Kalinowski J."/>
            <person name="Ruckert C."/>
        </authorList>
    </citation>
    <scope>NUCLEOTIDE SEQUENCE</scope>
    <source>
        <strain evidence="2">CGMCC 1.15794</strain>
    </source>
</reference>
<evidence type="ECO:0000313" key="3">
    <source>
        <dbReference type="Proteomes" id="UP000657592"/>
    </source>
</evidence>
<name>A0A917IFT7_9MICO</name>